<dbReference type="Proteomes" id="UP000184123">
    <property type="component" value="Unassembled WGS sequence"/>
</dbReference>
<dbReference type="STRING" id="44933.SAMN05660971_00806"/>
<dbReference type="GO" id="GO:0017038">
    <property type="term" value="P:protein import"/>
    <property type="evidence" value="ECO:0007669"/>
    <property type="project" value="InterPro"/>
</dbReference>
<dbReference type="Pfam" id="PF04052">
    <property type="entry name" value="TolB_N"/>
    <property type="match status" value="1"/>
</dbReference>
<dbReference type="InterPro" id="IPR011659">
    <property type="entry name" value="WD40"/>
</dbReference>
<keyword evidence="5" id="KW-0132">Cell division</keyword>
<evidence type="ECO:0000256" key="4">
    <source>
        <dbReference type="ARBA" id="ARBA00022764"/>
    </source>
</evidence>
<dbReference type="SUPFAM" id="SSF69304">
    <property type="entry name" value="Tricorn protease N-terminal domain"/>
    <property type="match status" value="1"/>
</dbReference>
<dbReference type="GO" id="GO:0042597">
    <property type="term" value="C:periplasmic space"/>
    <property type="evidence" value="ECO:0007669"/>
    <property type="project" value="UniProtKB-SubCell"/>
</dbReference>
<evidence type="ECO:0000256" key="2">
    <source>
        <dbReference type="ARBA" id="ARBA00009820"/>
    </source>
</evidence>
<dbReference type="GO" id="GO:0051301">
    <property type="term" value="P:cell division"/>
    <property type="evidence" value="ECO:0007669"/>
    <property type="project" value="UniProtKB-UniRule"/>
</dbReference>
<gene>
    <name evidence="5" type="primary">tolB</name>
    <name evidence="7" type="ORF">SAMN05660971_00806</name>
</gene>
<evidence type="ECO:0000259" key="6">
    <source>
        <dbReference type="Pfam" id="PF04052"/>
    </source>
</evidence>
<evidence type="ECO:0000313" key="8">
    <source>
        <dbReference type="Proteomes" id="UP000184123"/>
    </source>
</evidence>
<evidence type="ECO:0000256" key="3">
    <source>
        <dbReference type="ARBA" id="ARBA00022729"/>
    </source>
</evidence>
<dbReference type="AlphaFoldDB" id="A0A1M7B9C9"/>
<dbReference type="NCBIfam" id="TIGR02800">
    <property type="entry name" value="propeller_TolB"/>
    <property type="match status" value="1"/>
</dbReference>
<protein>
    <recommendedName>
        <fullName evidence="5">Tol-Pal system protein TolB</fullName>
    </recommendedName>
</protein>
<keyword evidence="3 5" id="KW-0732">Signal</keyword>
<dbReference type="Gene3D" id="2.120.10.30">
    <property type="entry name" value="TolB, C-terminal domain"/>
    <property type="match status" value="1"/>
</dbReference>
<proteinExistence type="inferred from homology"/>
<comment type="subcellular location">
    <subcellularLocation>
        <location evidence="1 5">Periplasm</location>
    </subcellularLocation>
</comment>
<dbReference type="EMBL" id="FRCA01000001">
    <property type="protein sequence ID" value="SHL51543.1"/>
    <property type="molecule type" value="Genomic_DNA"/>
</dbReference>
<evidence type="ECO:0000256" key="5">
    <source>
        <dbReference type="HAMAP-Rule" id="MF_00671"/>
    </source>
</evidence>
<keyword evidence="4 5" id="KW-0574">Periplasm</keyword>
<sequence>MRALFASWEGPGGLSTRGAGKSARRMIVGALALVAMAAGSVAQADLTIDITRGNERATPIAVVPFASEAGNLPEDVAQIVADDLERSGYFEPLPRSSMFEQPSSSEEVRYGDWKALETRYMVVGKVSQSGGQAEIQYELLDVNGESRQIGETVTANGSDLRSAAHYISDQIFEEITGIRGAFSTRIAYVTSQGLGDNTQYGLYVADADGQRSQQVLTSDEPIMSPAWSPDGQKLAYVSFETERPSIYVQNLGTGQRVKLTDFEGLNSAPAWSPDGRRLAMALSRDGQPEIYVMDIASRNVQRLTNTNSIETEPAWTPDGQSIIFTSDRSGGPQIYRMSASGGSAERLTYTGNYNARGRISPDGESLFLIHRGNNGYQVAKQDLGTGRLVEISDAQQAESPSVAPNGTMVIFATQQGSTGVLGAVTADGRAQFRLPAAQGDVREPSWSPFLN</sequence>
<evidence type="ECO:0000313" key="7">
    <source>
        <dbReference type="EMBL" id="SHL51543.1"/>
    </source>
</evidence>
<feature type="domain" description="TolB N-terminal" evidence="6">
    <location>
        <begin position="46"/>
        <end position="145"/>
    </location>
</feature>
<dbReference type="PANTHER" id="PTHR36842:SF1">
    <property type="entry name" value="PROTEIN TOLB"/>
    <property type="match status" value="1"/>
</dbReference>
<dbReference type="Gene3D" id="3.40.50.10070">
    <property type="entry name" value="TolB, N-terminal domain"/>
    <property type="match status" value="1"/>
</dbReference>
<dbReference type="PANTHER" id="PTHR36842">
    <property type="entry name" value="PROTEIN TOLB HOMOLOG"/>
    <property type="match status" value="1"/>
</dbReference>
<dbReference type="HAMAP" id="MF_00671">
    <property type="entry name" value="TolB"/>
    <property type="match status" value="1"/>
</dbReference>
<comment type="similarity">
    <text evidence="2 5">Belongs to the TolB family.</text>
</comment>
<dbReference type="SUPFAM" id="SSF52964">
    <property type="entry name" value="TolB, N-terminal domain"/>
    <property type="match status" value="1"/>
</dbReference>
<dbReference type="InterPro" id="IPR011042">
    <property type="entry name" value="6-blade_b-propeller_TolB-like"/>
</dbReference>
<comment type="function">
    <text evidence="5">Part of the Tol-Pal system, which plays a role in outer membrane invagination during cell division and is important for maintaining outer membrane integrity.</text>
</comment>
<evidence type="ECO:0000256" key="1">
    <source>
        <dbReference type="ARBA" id="ARBA00004418"/>
    </source>
</evidence>
<comment type="subunit">
    <text evidence="5">The Tol-Pal system is composed of five core proteins: the inner membrane proteins TolA, TolQ and TolR, the periplasmic protein TolB and the outer membrane protein Pal. They form a network linking the inner and outer membranes and the peptidoglycan layer.</text>
</comment>
<reference evidence="7 8" key="1">
    <citation type="submission" date="2016-11" db="EMBL/GenBank/DDBJ databases">
        <authorList>
            <person name="Jaros S."/>
            <person name="Januszkiewicz K."/>
            <person name="Wedrychowicz H."/>
        </authorList>
    </citation>
    <scope>NUCLEOTIDE SEQUENCE [LARGE SCALE GENOMIC DNA]</scope>
    <source>
        <strain evidence="7 8">DSM 4740</strain>
    </source>
</reference>
<accession>A0A1M7B9C9</accession>
<dbReference type="Pfam" id="PF07676">
    <property type="entry name" value="PD40"/>
    <property type="match status" value="3"/>
</dbReference>
<name>A0A1M7B9C9_9GAMM</name>
<keyword evidence="5" id="KW-0131">Cell cycle</keyword>
<dbReference type="InterPro" id="IPR014167">
    <property type="entry name" value="Tol-Pal_TolB"/>
</dbReference>
<organism evidence="7 8">
    <name type="scientific">Halomonas cupida</name>
    <dbReference type="NCBI Taxonomy" id="44933"/>
    <lineage>
        <taxon>Bacteria</taxon>
        <taxon>Pseudomonadati</taxon>
        <taxon>Pseudomonadota</taxon>
        <taxon>Gammaproteobacteria</taxon>
        <taxon>Oceanospirillales</taxon>
        <taxon>Halomonadaceae</taxon>
        <taxon>Halomonas</taxon>
    </lineage>
</organism>
<dbReference type="InterPro" id="IPR007195">
    <property type="entry name" value="TolB_N"/>
</dbReference>